<evidence type="ECO:0008006" key="5">
    <source>
        <dbReference type="Google" id="ProtNLM"/>
    </source>
</evidence>
<dbReference type="Proteomes" id="UP001351900">
    <property type="component" value="Unassembled WGS sequence"/>
</dbReference>
<feature type="transmembrane region" description="Helical" evidence="2">
    <location>
        <begin position="50"/>
        <end position="68"/>
    </location>
</feature>
<sequence>MSAPHPWMKSWRKTRRSAEERTKRIRILNAELDVIRNASYERSRTIDTKASFIVVAAGVLASVTGLSLVARETWFIGLVPFALTVAAVAVATVALWPRKIGLPSARQVVDAWVDADMPADELEDNVLEVKAQEVTNRDAQNEKRAKLTNWGFSLLLAGLASTLVVVTLNAISPTWSQNDEAEPTQTPVSTHAPATP</sequence>
<reference evidence="3 4" key="1">
    <citation type="submission" date="2024-01" db="EMBL/GenBank/DDBJ databases">
        <title>the genome sequence of strain Microbacterium schleiferi NBRC 15075.</title>
        <authorList>
            <person name="Ding Y."/>
            <person name="Zhang G."/>
        </authorList>
    </citation>
    <scope>NUCLEOTIDE SEQUENCE [LARGE SCALE GENOMIC DNA]</scope>
    <source>
        <strain evidence="3 4">NBRC 15075</strain>
    </source>
</reference>
<keyword evidence="2" id="KW-1133">Transmembrane helix</keyword>
<evidence type="ECO:0000313" key="4">
    <source>
        <dbReference type="Proteomes" id="UP001351900"/>
    </source>
</evidence>
<keyword evidence="2" id="KW-0472">Membrane</keyword>
<feature type="compositionally biased region" description="Polar residues" evidence="1">
    <location>
        <begin position="176"/>
        <end position="189"/>
    </location>
</feature>
<feature type="region of interest" description="Disordered" evidence="1">
    <location>
        <begin position="176"/>
        <end position="196"/>
    </location>
</feature>
<accession>A0ABU7V842</accession>
<proteinExistence type="predicted"/>
<gene>
    <name evidence="3" type="ORF">V2V91_09915</name>
</gene>
<keyword evidence="2" id="KW-0812">Transmembrane</keyword>
<feature type="transmembrane region" description="Helical" evidence="2">
    <location>
        <begin position="74"/>
        <end position="96"/>
    </location>
</feature>
<name>A0ABU7V842_9MICO</name>
<evidence type="ECO:0000313" key="3">
    <source>
        <dbReference type="EMBL" id="MEF2255445.1"/>
    </source>
</evidence>
<dbReference type="RefSeq" id="WP_331791711.1">
    <property type="nucleotide sequence ID" value="NZ_BAAAUO010000011.1"/>
</dbReference>
<comment type="caution">
    <text evidence="3">The sequence shown here is derived from an EMBL/GenBank/DDBJ whole genome shotgun (WGS) entry which is preliminary data.</text>
</comment>
<protein>
    <recommendedName>
        <fullName evidence="5">DUF2207 domain-containing protein</fullName>
    </recommendedName>
</protein>
<keyword evidence="4" id="KW-1185">Reference proteome</keyword>
<evidence type="ECO:0000256" key="2">
    <source>
        <dbReference type="SAM" id="Phobius"/>
    </source>
</evidence>
<organism evidence="3 4">
    <name type="scientific">Microbacterium schleiferi</name>
    <dbReference type="NCBI Taxonomy" id="69362"/>
    <lineage>
        <taxon>Bacteria</taxon>
        <taxon>Bacillati</taxon>
        <taxon>Actinomycetota</taxon>
        <taxon>Actinomycetes</taxon>
        <taxon>Micrococcales</taxon>
        <taxon>Microbacteriaceae</taxon>
        <taxon>Microbacterium</taxon>
    </lineage>
</organism>
<evidence type="ECO:0000256" key="1">
    <source>
        <dbReference type="SAM" id="MobiDB-lite"/>
    </source>
</evidence>
<feature type="transmembrane region" description="Helical" evidence="2">
    <location>
        <begin position="150"/>
        <end position="171"/>
    </location>
</feature>
<dbReference type="EMBL" id="JAZHOV010000005">
    <property type="protein sequence ID" value="MEF2255445.1"/>
    <property type="molecule type" value="Genomic_DNA"/>
</dbReference>